<dbReference type="Proteomes" id="UP001147747">
    <property type="component" value="Unassembled WGS sequence"/>
</dbReference>
<organism evidence="8 9">
    <name type="scientific">Penicillium cosmopolitanum</name>
    <dbReference type="NCBI Taxonomy" id="1131564"/>
    <lineage>
        <taxon>Eukaryota</taxon>
        <taxon>Fungi</taxon>
        <taxon>Dikarya</taxon>
        <taxon>Ascomycota</taxon>
        <taxon>Pezizomycotina</taxon>
        <taxon>Eurotiomycetes</taxon>
        <taxon>Eurotiomycetidae</taxon>
        <taxon>Eurotiales</taxon>
        <taxon>Aspergillaceae</taxon>
        <taxon>Penicillium</taxon>
    </lineage>
</organism>
<evidence type="ECO:0000313" key="9">
    <source>
        <dbReference type="Proteomes" id="UP001147747"/>
    </source>
</evidence>
<comment type="caution">
    <text evidence="8">The sequence shown here is derived from an EMBL/GenBank/DDBJ whole genome shotgun (WGS) entry which is preliminary data.</text>
</comment>
<sequence length="196" mass="21329">MASIRHSTSVASAVCKQTTNACVARPVASVQTYSRAASLSSPARFAAPSLFQSSQRLTSISSSSPVTHQTRTFLTQLRRQAQALKEQIPSTPTIPSTAKSSKPAPTLKLTNLPYFVRRTGSNQLPVYVVTKAGGTKQLTKIQKTEGDLDTLRTDLAHSLGVDPRSPDVSINRLTGHIIVKGWRKPEIVKFLSERNF</sequence>
<evidence type="ECO:0000256" key="1">
    <source>
        <dbReference type="ARBA" id="ARBA00004173"/>
    </source>
</evidence>
<dbReference type="AlphaFoldDB" id="A0A9X0B2T5"/>
<dbReference type="PANTHER" id="PTHR13477:SF0">
    <property type="entry name" value="LARGE RIBOSOMAL SUBUNIT PROTEIN ML49"/>
    <property type="match status" value="1"/>
</dbReference>
<dbReference type="Gene3D" id="3.30.780.10">
    <property type="entry name" value="SUI1-like domain"/>
    <property type="match status" value="1"/>
</dbReference>
<dbReference type="GO" id="GO:0003735">
    <property type="term" value="F:structural constituent of ribosome"/>
    <property type="evidence" value="ECO:0007669"/>
    <property type="project" value="InterPro"/>
</dbReference>
<keyword evidence="4" id="KW-0496">Mitochondrion</keyword>
<dbReference type="GO" id="GO:0006412">
    <property type="term" value="P:translation"/>
    <property type="evidence" value="ECO:0007669"/>
    <property type="project" value="InterPro"/>
</dbReference>
<dbReference type="GO" id="GO:0005762">
    <property type="term" value="C:mitochondrial large ribosomal subunit"/>
    <property type="evidence" value="ECO:0007669"/>
    <property type="project" value="TreeGrafter"/>
</dbReference>
<evidence type="ECO:0000256" key="3">
    <source>
        <dbReference type="ARBA" id="ARBA00022980"/>
    </source>
</evidence>
<evidence type="ECO:0000256" key="6">
    <source>
        <dbReference type="ARBA" id="ARBA00035191"/>
    </source>
</evidence>
<evidence type="ECO:0000256" key="7">
    <source>
        <dbReference type="SAM" id="MobiDB-lite"/>
    </source>
</evidence>
<dbReference type="RefSeq" id="XP_056483843.1">
    <property type="nucleotide sequence ID" value="XM_056633223.1"/>
</dbReference>
<feature type="region of interest" description="Disordered" evidence="7">
    <location>
        <begin position="85"/>
        <end position="105"/>
    </location>
</feature>
<dbReference type="InterPro" id="IPR007740">
    <property type="entry name" value="Ribosomal_mL49"/>
</dbReference>
<dbReference type="GeneID" id="81372203"/>
<keyword evidence="5" id="KW-0687">Ribonucleoprotein</keyword>
<dbReference type="Pfam" id="PF05046">
    <property type="entry name" value="Img2"/>
    <property type="match status" value="1"/>
</dbReference>
<comment type="subcellular location">
    <subcellularLocation>
        <location evidence="1">Mitochondrion</location>
    </subcellularLocation>
</comment>
<evidence type="ECO:0000313" key="8">
    <source>
        <dbReference type="EMBL" id="KAJ5386045.1"/>
    </source>
</evidence>
<dbReference type="FunFam" id="3.30.780.10:FF:000030">
    <property type="entry name" value="Mitochondrial large ribosomal subunit L49, putative"/>
    <property type="match status" value="1"/>
</dbReference>
<comment type="similarity">
    <text evidence="2">Belongs to the mitochondrion-specific ribosomal protein mL49 family.</text>
</comment>
<evidence type="ECO:0000256" key="5">
    <source>
        <dbReference type="ARBA" id="ARBA00023274"/>
    </source>
</evidence>
<accession>A0A9X0B2T5</accession>
<reference evidence="8" key="2">
    <citation type="journal article" date="2023" name="IMA Fungus">
        <title>Comparative genomic study of the Penicillium genus elucidates a diverse pangenome and 15 lateral gene transfer events.</title>
        <authorList>
            <person name="Petersen C."/>
            <person name="Sorensen T."/>
            <person name="Nielsen M.R."/>
            <person name="Sondergaard T.E."/>
            <person name="Sorensen J.L."/>
            <person name="Fitzpatrick D.A."/>
            <person name="Frisvad J.C."/>
            <person name="Nielsen K.L."/>
        </authorList>
    </citation>
    <scope>NUCLEOTIDE SEQUENCE</scope>
    <source>
        <strain evidence="8">IBT 29677</strain>
    </source>
</reference>
<name>A0A9X0B2T5_9EURO</name>
<gene>
    <name evidence="8" type="ORF">N7509_008586</name>
</gene>
<reference evidence="8" key="1">
    <citation type="submission" date="2022-12" db="EMBL/GenBank/DDBJ databases">
        <authorList>
            <person name="Petersen C."/>
        </authorList>
    </citation>
    <scope>NUCLEOTIDE SEQUENCE</scope>
    <source>
        <strain evidence="8">IBT 29677</strain>
    </source>
</reference>
<dbReference type="PANTHER" id="PTHR13477">
    <property type="entry name" value="MITOCHONDRIAL 39S RIBOSOMAL PROTEIN L49"/>
    <property type="match status" value="1"/>
</dbReference>
<protein>
    <recommendedName>
        <fullName evidence="6">Large ribosomal subunit protein mL49</fullName>
    </recommendedName>
</protein>
<evidence type="ECO:0000256" key="2">
    <source>
        <dbReference type="ARBA" id="ARBA00005677"/>
    </source>
</evidence>
<evidence type="ECO:0000256" key="4">
    <source>
        <dbReference type="ARBA" id="ARBA00023128"/>
    </source>
</evidence>
<dbReference type="OrthoDB" id="19439at2759"/>
<proteinExistence type="inferred from homology"/>
<keyword evidence="9" id="KW-1185">Reference proteome</keyword>
<feature type="compositionally biased region" description="Polar residues" evidence="7">
    <location>
        <begin position="88"/>
        <end position="100"/>
    </location>
</feature>
<dbReference type="EMBL" id="JAPZBU010000009">
    <property type="protein sequence ID" value="KAJ5386045.1"/>
    <property type="molecule type" value="Genomic_DNA"/>
</dbReference>
<keyword evidence="3" id="KW-0689">Ribosomal protein</keyword>